<comment type="similarity">
    <text evidence="2">Belongs to the VgrG protein family.</text>
</comment>
<dbReference type="FunFam" id="2.40.50.230:FF:000001">
    <property type="entry name" value="Type VI secretion protein VgrG"/>
    <property type="match status" value="1"/>
</dbReference>
<feature type="domain" description="Gp5/Type VI secretion system Vgr C-terminal trimerisation" evidence="6">
    <location>
        <begin position="473"/>
        <end position="584"/>
    </location>
</feature>
<dbReference type="SUPFAM" id="SSF69279">
    <property type="entry name" value="Phage tail proteins"/>
    <property type="match status" value="2"/>
</dbReference>
<evidence type="ECO:0000256" key="1">
    <source>
        <dbReference type="ARBA" id="ARBA00004613"/>
    </source>
</evidence>
<evidence type="ECO:0000313" key="8">
    <source>
        <dbReference type="Proteomes" id="UP000001660"/>
    </source>
</evidence>
<dbReference type="eggNOG" id="COG4253">
    <property type="taxonomic scope" value="Bacteria"/>
</dbReference>
<feature type="domain" description="Gp5/Type VI secretion system Vgr protein OB-fold" evidence="5">
    <location>
        <begin position="389"/>
        <end position="456"/>
    </location>
</feature>
<dbReference type="InterPro" id="IPR050708">
    <property type="entry name" value="T6SS_VgrG/RHS"/>
</dbReference>
<dbReference type="InterPro" id="IPR006533">
    <property type="entry name" value="T6SS_Vgr_RhsGE"/>
</dbReference>
<dbReference type="PANTHER" id="PTHR32305">
    <property type="match status" value="1"/>
</dbReference>
<name>D8PEQ2_9BACT</name>
<evidence type="ECO:0000259" key="5">
    <source>
        <dbReference type="Pfam" id="PF04717"/>
    </source>
</evidence>
<dbReference type="Proteomes" id="UP000001660">
    <property type="component" value="Chromosome"/>
</dbReference>
<proteinExistence type="inferred from homology"/>
<dbReference type="STRING" id="330214.NIDE1987"/>
<dbReference type="InterPro" id="IPR054030">
    <property type="entry name" value="Gp5_Vgr_C"/>
</dbReference>
<dbReference type="Gene3D" id="2.30.110.50">
    <property type="match status" value="1"/>
</dbReference>
<dbReference type="SUPFAM" id="SSF69349">
    <property type="entry name" value="Phage fibre proteins"/>
    <property type="match status" value="2"/>
</dbReference>
<dbReference type="GO" id="GO:0005576">
    <property type="term" value="C:extracellular region"/>
    <property type="evidence" value="ECO:0007669"/>
    <property type="project" value="UniProtKB-SubCell"/>
</dbReference>
<evidence type="ECO:0000256" key="2">
    <source>
        <dbReference type="ARBA" id="ARBA00005558"/>
    </source>
</evidence>
<dbReference type="Pfam" id="PF05954">
    <property type="entry name" value="Phage_GPD"/>
    <property type="match status" value="1"/>
</dbReference>
<dbReference type="Pfam" id="PF22178">
    <property type="entry name" value="Gp5_trimer_C"/>
    <property type="match status" value="1"/>
</dbReference>
<gene>
    <name evidence="7" type="ORF">NIDE1987</name>
</gene>
<evidence type="ECO:0000313" key="7">
    <source>
        <dbReference type="EMBL" id="CBK41711.1"/>
    </source>
</evidence>
<dbReference type="NCBIfam" id="TIGR01646">
    <property type="entry name" value="vgr_GE"/>
    <property type="match status" value="1"/>
</dbReference>
<dbReference type="EMBL" id="FP929003">
    <property type="protein sequence ID" value="CBK41711.1"/>
    <property type="molecule type" value="Genomic_DNA"/>
</dbReference>
<feature type="region of interest" description="Disordered" evidence="4">
    <location>
        <begin position="461"/>
        <end position="490"/>
    </location>
</feature>
<organism evidence="7 8">
    <name type="scientific">Nitrospira defluvii</name>
    <dbReference type="NCBI Taxonomy" id="330214"/>
    <lineage>
        <taxon>Bacteria</taxon>
        <taxon>Pseudomonadati</taxon>
        <taxon>Nitrospirota</taxon>
        <taxon>Nitrospiria</taxon>
        <taxon>Nitrospirales</taxon>
        <taxon>Nitrospiraceae</taxon>
        <taxon>Nitrospira</taxon>
    </lineage>
</organism>
<evidence type="ECO:0000256" key="3">
    <source>
        <dbReference type="ARBA" id="ARBA00022525"/>
    </source>
</evidence>
<keyword evidence="3" id="KW-0964">Secreted</keyword>
<dbReference type="InterPro" id="IPR017847">
    <property type="entry name" value="T6SS_RhsGE_Vgr_subset"/>
</dbReference>
<accession>D8PEQ2</accession>
<reference evidence="7 8" key="1">
    <citation type="journal article" date="2010" name="Proc. Natl. Acad. Sci. U.S.A.">
        <title>A Nitrospira metagenome illuminates the physiology and evolution of globally important nitrite-oxidizing bacteria.</title>
        <authorList>
            <person name="Lucker S."/>
            <person name="Wagner M."/>
            <person name="Maixner F."/>
            <person name="Pelletier E."/>
            <person name="Koch H."/>
            <person name="Vacherie B."/>
            <person name="Rattei T."/>
            <person name="Sinninghe Damste J."/>
            <person name="Spieck E."/>
            <person name="Le Paslier D."/>
            <person name="Daims H."/>
        </authorList>
    </citation>
    <scope>NUCLEOTIDE SEQUENCE [LARGE SCALE GENOMIC DNA]</scope>
</reference>
<dbReference type="NCBIfam" id="TIGR03361">
    <property type="entry name" value="VI_Rhs_Vgr"/>
    <property type="match status" value="1"/>
</dbReference>
<dbReference type="eggNOG" id="COG3501">
    <property type="taxonomic scope" value="Bacteria"/>
</dbReference>
<dbReference type="HOGENOM" id="CLU_004121_3_0_0"/>
<comment type="subcellular location">
    <subcellularLocation>
        <location evidence="1">Secreted</location>
    </subcellularLocation>
</comment>
<evidence type="ECO:0000259" key="6">
    <source>
        <dbReference type="Pfam" id="PF22178"/>
    </source>
</evidence>
<dbReference type="Pfam" id="PF04717">
    <property type="entry name" value="Phage_base_V"/>
    <property type="match status" value="1"/>
</dbReference>
<dbReference type="KEGG" id="nde:NIDE1987"/>
<dbReference type="Gene3D" id="3.55.50.10">
    <property type="entry name" value="Baseplate protein-like domains"/>
    <property type="match status" value="1"/>
</dbReference>
<dbReference type="OrthoDB" id="5482463at2"/>
<protein>
    <submittedName>
        <fullName evidence="7">Uncharacterized protein</fullName>
    </submittedName>
</protein>
<dbReference type="Gene3D" id="4.10.220.110">
    <property type="match status" value="1"/>
</dbReference>
<dbReference type="AlphaFoldDB" id="D8PEQ2"/>
<evidence type="ECO:0000256" key="4">
    <source>
        <dbReference type="SAM" id="MobiDB-lite"/>
    </source>
</evidence>
<keyword evidence="8" id="KW-1185">Reference proteome</keyword>
<dbReference type="FunFam" id="3.55.50.10:FF:000001">
    <property type="entry name" value="Actin cross-linking toxin VgrG1"/>
    <property type="match status" value="1"/>
</dbReference>
<dbReference type="SUPFAM" id="SSF69255">
    <property type="entry name" value="gp5 N-terminal domain-like"/>
    <property type="match status" value="1"/>
</dbReference>
<dbReference type="InterPro" id="IPR037026">
    <property type="entry name" value="Vgr_OB-fold_dom_sf"/>
</dbReference>
<dbReference type="Gene3D" id="2.40.50.230">
    <property type="entry name" value="Gp5 N-terminal domain"/>
    <property type="match status" value="1"/>
</dbReference>
<dbReference type="PANTHER" id="PTHR32305:SF15">
    <property type="entry name" value="PROTEIN RHSA-RELATED"/>
    <property type="match status" value="1"/>
</dbReference>
<sequence>MPHTQETRLIGIETPLGKDILLLRGFSGQEGISRLSNFDLDLLSHDPDIKFEDIIGKRVTLRVTLGSDKKRYFNGFISRFMQTGSDRGLANYRATMVPWTWFLTRTSDCRIFQKKTIPDIIEQIFKDLGFTDYKLQLQGSFEPRDYCVQYRETDFNFVSRLMEQYGLLYFFEHEKDKHTLVIANDPSAHQPCPEQKNAKWDPQGSGALAEDVITSVQWEQILRPGKYAVTDYNFETPSTSLDAEMKSTIEVGGNSKFEIYDYPGEYTKKHEGDTIAKLRMEEEETQYFVMSGSSSCRAFTSGYRFDLKDYVRKDMNRAFLLTTLHHTATVGGTYTTTTVGKDESAYTNSFTCIPHKIPFRPPQVTPKPVIQGVQTAVVVGKAGEEIWTDNYGRVKVQFHWDREGKFDENSSCWTRVSQNWAGKQWGAMFLPRIGQEVIVEFIEGDPDRPIITGRVYNAEQMPPYPLPGEQTKSTIKSNSSKGGGGSNELRFEDKKGGEEIYLHGQKDWNIVIENDKSQSVGHDESLSVGNNRTKTVGVDQSETIGSNKTIKVGSNHTEAIGANKTMTVGGNHTETISGAEAVTVGMAAAHTVALAKALSIGGAYQVTVGAAMNETIGAAKAEEIGAAKSVNVGGNSSEKVGANKSVDAASNISENAGKNISLKAGQDISGNAGKNISVEAGENFAGKAGKDVAFQAGKKMALIAEDEITLKTGSASIVMKKNGDIQIKGNKITIKGDGDITIKGSKILEN</sequence>
<dbReference type="InterPro" id="IPR006531">
    <property type="entry name" value="Gp5/Vgr_OB"/>
</dbReference>